<feature type="compositionally biased region" description="Low complexity" evidence="1">
    <location>
        <begin position="461"/>
        <end position="480"/>
    </location>
</feature>
<dbReference type="AlphaFoldDB" id="A0A369K769"/>
<feature type="compositionally biased region" description="Pro residues" evidence="1">
    <location>
        <begin position="673"/>
        <end position="690"/>
    </location>
</feature>
<dbReference type="PANTHER" id="PTHR35192">
    <property type="entry name" value="PROTEIN, PUTATIVE-RELATED"/>
    <property type="match status" value="1"/>
</dbReference>
<keyword evidence="5" id="KW-1185">Reference proteome</keyword>
<feature type="chain" id="PRO_5016925871" description="Protein CPL1-like domain-containing protein" evidence="2">
    <location>
        <begin position="23"/>
        <end position="1165"/>
    </location>
</feature>
<evidence type="ECO:0000313" key="4">
    <source>
        <dbReference type="EMBL" id="RDB26726.1"/>
    </source>
</evidence>
<dbReference type="Pfam" id="PF21671">
    <property type="entry name" value="CPL1-like"/>
    <property type="match status" value="1"/>
</dbReference>
<feature type="domain" description="Protein CPL1-like" evidence="3">
    <location>
        <begin position="227"/>
        <end position="296"/>
    </location>
</feature>
<dbReference type="EMBL" id="LUEZ02000023">
    <property type="protein sequence ID" value="RDB26726.1"/>
    <property type="molecule type" value="Genomic_DNA"/>
</dbReference>
<feature type="compositionally biased region" description="Low complexity" evidence="1">
    <location>
        <begin position="988"/>
        <end position="1004"/>
    </location>
</feature>
<feature type="region of interest" description="Disordered" evidence="1">
    <location>
        <begin position="457"/>
        <end position="486"/>
    </location>
</feature>
<dbReference type="InParanoid" id="A0A369K769"/>
<accession>A0A369K769</accession>
<protein>
    <recommendedName>
        <fullName evidence="3">Protein CPL1-like domain-containing protein</fullName>
    </recommendedName>
</protein>
<gene>
    <name evidence="4" type="ORF">Hypma_005394</name>
</gene>
<organism evidence="4 5">
    <name type="scientific">Hypsizygus marmoreus</name>
    <name type="common">White beech mushroom</name>
    <name type="synonym">Agaricus marmoreus</name>
    <dbReference type="NCBI Taxonomy" id="39966"/>
    <lineage>
        <taxon>Eukaryota</taxon>
        <taxon>Fungi</taxon>
        <taxon>Dikarya</taxon>
        <taxon>Basidiomycota</taxon>
        <taxon>Agaricomycotina</taxon>
        <taxon>Agaricomycetes</taxon>
        <taxon>Agaricomycetidae</taxon>
        <taxon>Agaricales</taxon>
        <taxon>Tricholomatineae</taxon>
        <taxon>Lyophyllaceae</taxon>
        <taxon>Hypsizygus</taxon>
    </lineage>
</organism>
<dbReference type="OrthoDB" id="439917at2759"/>
<feature type="compositionally biased region" description="Low complexity" evidence="1">
    <location>
        <begin position="691"/>
        <end position="713"/>
    </location>
</feature>
<feature type="region of interest" description="Disordered" evidence="1">
    <location>
        <begin position="988"/>
        <end position="1017"/>
    </location>
</feature>
<name>A0A369K769_HYPMA</name>
<dbReference type="PANTHER" id="PTHR35192:SF2">
    <property type="entry name" value="APPLE DOMAIN-CONTAINING PROTEIN"/>
    <property type="match status" value="1"/>
</dbReference>
<dbReference type="InterPro" id="IPR038955">
    <property type="entry name" value="PriA/CPL1_fungi"/>
</dbReference>
<sequence length="1165" mass="121493">MRLKFTFFFSFLATCLLPTVAAIHRPGLGSLAKRGGGHKAAPPQSITQRQHRASRDLLDLCISLDAGVLASVLQILDPLAAKLHLCLCLKDLNIFLDTDLGLLLGKLLGGKDDLAVALEVLINTSSHTQQCSLPPHAHRACVINHPCAFICEPPYVQSGETCICPPPMSECNGQCGNFPHGCSSHVAQQPKNRRAIGPVTTLEQAQAFCKPHESVCGIPDREQIYDFECVDTSIALDSCGACFTPHRFPGTDHPMVKGKECGKLPGVVTASCSNSRCLISQCREGLEPNSDRSECVKNSPSAGLRMRKERRRDASPANTNLNADVVVNSQLLSKITALVHLVVELGDASTSVPRPPVPHIPGSSPIDHTDLVDAIVAVTAKILGSRSIAELVANVDALVNLNALVTDVLGGCGCIEALGLGSVVKALERVVEAALDIQHWCGGHPIGIPAPNTSSLPASGTTVVSHSPSSSTAPIPTAHPIPNNSDTPITVGLDDLLDTLGLGRKGVITVSGLGPGLSDTINHLLNSLGIGPANVRSRMLDTLLEDGKVMDPSLSSQVKRLISLVVAIRELSPPQNSPLSPGSPDTAVIYANIIDALGQATKALLNSRTVSSLVQSIDALVDVSVAAKNTLRDCGCIDALNLGSLVKYLEDIIDVILGIKQWCAHHPVMIPTSPPSGSPIPHPSSSPVPSPTTTSRLSNSASHPAPTSHPAPNASNGAVIVGLDDLLNSLGLGAIKSNVVVDGLVGDSLARTLNDLLNGLGIGPANVRPRREAGSPLSADVKVDATLLAQIKALINLILILKDTSSSSSLPPNNPPIIGDVRLHDSNSPPHADANIVDIIVQAAIRLLESKTIDSLLESLGLLVKANEHARSALDGCECVDKLGLGQLVRDLDDVVEAALGVKRWCEQHPVIVGVPTIPSSHASSDSSSSGGRPDVDIHVPINIGLDDLLVALKLDVTLHVNSDKDLQGLVDALVHLVVKLLGDSTSLPPSASSSSSGPSHPTSAPVPNPTTPHTHPITRNLVDAIVHATGNLIKSLTHGDLLVNVNALLDVTELLSHALSDCGCVENLGLGPLVKDVEHILDALLDIKKWDHDHHNTAPGGSGSSGGQGPSDSAPIIINTKELLKALGLDDLVQVNGTVKGLGDGINSLVNSLLHILGLGGAKR</sequence>
<feature type="region of interest" description="Disordered" evidence="1">
    <location>
        <begin position="673"/>
        <end position="713"/>
    </location>
</feature>
<keyword evidence="2" id="KW-0732">Signal</keyword>
<evidence type="ECO:0000259" key="3">
    <source>
        <dbReference type="Pfam" id="PF21671"/>
    </source>
</evidence>
<feature type="region of interest" description="Disordered" evidence="1">
    <location>
        <begin position="290"/>
        <end position="316"/>
    </location>
</feature>
<proteinExistence type="predicted"/>
<evidence type="ECO:0000313" key="5">
    <source>
        <dbReference type="Proteomes" id="UP000076154"/>
    </source>
</evidence>
<dbReference type="STRING" id="39966.A0A369K769"/>
<evidence type="ECO:0000256" key="2">
    <source>
        <dbReference type="SAM" id="SignalP"/>
    </source>
</evidence>
<dbReference type="InterPro" id="IPR048661">
    <property type="entry name" value="CPL1-like"/>
</dbReference>
<comment type="caution">
    <text evidence="4">The sequence shown here is derived from an EMBL/GenBank/DDBJ whole genome shotgun (WGS) entry which is preliminary data.</text>
</comment>
<reference evidence="4" key="1">
    <citation type="submission" date="2018-04" db="EMBL/GenBank/DDBJ databases">
        <title>Whole genome sequencing of Hypsizygus marmoreus.</title>
        <authorList>
            <person name="Choi I.-G."/>
            <person name="Min B."/>
            <person name="Kim J.-G."/>
            <person name="Kim S."/>
            <person name="Oh Y.-L."/>
            <person name="Kong W.-S."/>
            <person name="Park H."/>
            <person name="Jeong J."/>
            <person name="Song E.-S."/>
        </authorList>
    </citation>
    <scope>NUCLEOTIDE SEQUENCE [LARGE SCALE GENOMIC DNA]</scope>
    <source>
        <strain evidence="4">51987-8</strain>
    </source>
</reference>
<dbReference type="Proteomes" id="UP000076154">
    <property type="component" value="Unassembled WGS sequence"/>
</dbReference>
<evidence type="ECO:0000256" key="1">
    <source>
        <dbReference type="SAM" id="MobiDB-lite"/>
    </source>
</evidence>
<feature type="signal peptide" evidence="2">
    <location>
        <begin position="1"/>
        <end position="22"/>
    </location>
</feature>